<feature type="domain" description="Thiamine pyrophosphate enzyme N-terminal TPP-binding" evidence="7">
    <location>
        <begin position="12"/>
        <end position="122"/>
    </location>
</feature>
<dbReference type="HAMAP" id="MF_01659">
    <property type="entry name" value="MenD"/>
    <property type="match status" value="1"/>
</dbReference>
<evidence type="ECO:0000256" key="6">
    <source>
        <dbReference type="HAMAP-Rule" id="MF_01659"/>
    </source>
</evidence>
<dbReference type="PANTHER" id="PTHR42916:SF1">
    <property type="entry name" value="PROTEIN PHYLLO, CHLOROPLASTIC"/>
    <property type="match status" value="1"/>
</dbReference>
<dbReference type="NCBIfam" id="TIGR00173">
    <property type="entry name" value="menD"/>
    <property type="match status" value="1"/>
</dbReference>
<comment type="cofactor">
    <cofactor evidence="6">
        <name>Mg(2+)</name>
        <dbReference type="ChEBI" id="CHEBI:18420"/>
    </cofactor>
    <cofactor evidence="6">
        <name>Mn(2+)</name>
        <dbReference type="ChEBI" id="CHEBI:29035"/>
    </cofactor>
</comment>
<keyword evidence="5 6" id="KW-0464">Manganese</keyword>
<reference evidence="8" key="2">
    <citation type="submission" date="2021-04" db="EMBL/GenBank/DDBJ databases">
        <authorList>
            <person name="Gilroy R."/>
        </authorList>
    </citation>
    <scope>NUCLEOTIDE SEQUENCE</scope>
    <source>
        <strain evidence="8">ChiHjej8B7-3636</strain>
    </source>
</reference>
<dbReference type="Gene3D" id="3.40.50.1220">
    <property type="entry name" value="TPP-binding domain"/>
    <property type="match status" value="1"/>
</dbReference>
<comment type="catalytic activity">
    <reaction evidence="6">
        <text>isochorismate + 2-oxoglutarate + H(+) = 5-enolpyruvoyl-6-hydroxy-2-succinyl-cyclohex-3-ene-1-carboxylate + CO2</text>
        <dbReference type="Rhea" id="RHEA:25593"/>
        <dbReference type="ChEBI" id="CHEBI:15378"/>
        <dbReference type="ChEBI" id="CHEBI:16526"/>
        <dbReference type="ChEBI" id="CHEBI:16810"/>
        <dbReference type="ChEBI" id="CHEBI:29780"/>
        <dbReference type="ChEBI" id="CHEBI:58818"/>
        <dbReference type="EC" id="2.2.1.9"/>
    </reaction>
</comment>
<dbReference type="CDD" id="cd02009">
    <property type="entry name" value="TPP_SHCHC_synthase"/>
    <property type="match status" value="1"/>
</dbReference>
<comment type="cofactor">
    <cofactor evidence="6">
        <name>thiamine diphosphate</name>
        <dbReference type="ChEBI" id="CHEBI:58937"/>
    </cofactor>
    <text evidence="6">Binds 1 thiamine pyrophosphate per subunit.</text>
</comment>
<keyword evidence="3 6" id="KW-0460">Magnesium</keyword>
<dbReference type="PIRSF" id="PIRSF004983">
    <property type="entry name" value="MenD"/>
    <property type="match status" value="1"/>
</dbReference>
<dbReference type="InterPro" id="IPR029061">
    <property type="entry name" value="THDP-binding"/>
</dbReference>
<dbReference type="EMBL" id="DXAM01000143">
    <property type="protein sequence ID" value="HJA05305.1"/>
    <property type="molecule type" value="Genomic_DNA"/>
</dbReference>
<dbReference type="InterPro" id="IPR012001">
    <property type="entry name" value="Thiamin_PyroP_enz_TPP-bd_dom"/>
</dbReference>
<comment type="subunit">
    <text evidence="6">Homodimer.</text>
</comment>
<comment type="pathway">
    <text evidence="6">Quinol/quinone metabolism; menaquinone biosynthesis.</text>
</comment>
<dbReference type="InterPro" id="IPR004433">
    <property type="entry name" value="MenaQ_synth_MenD"/>
</dbReference>
<evidence type="ECO:0000256" key="2">
    <source>
        <dbReference type="ARBA" id="ARBA00022723"/>
    </source>
</evidence>
<dbReference type="Pfam" id="PF02776">
    <property type="entry name" value="TPP_enzyme_N"/>
    <property type="match status" value="1"/>
</dbReference>
<evidence type="ECO:0000313" key="9">
    <source>
        <dbReference type="Proteomes" id="UP000824220"/>
    </source>
</evidence>
<dbReference type="EC" id="2.2.1.9" evidence="6"/>
<dbReference type="GO" id="GO:0030145">
    <property type="term" value="F:manganese ion binding"/>
    <property type="evidence" value="ECO:0007669"/>
    <property type="project" value="UniProtKB-UniRule"/>
</dbReference>
<comment type="pathway">
    <text evidence="6">Quinol/quinone metabolism; 1,4-dihydroxy-2-naphthoate biosynthesis; 1,4-dihydroxy-2-naphthoate from chorismate: step 2/7.</text>
</comment>
<comment type="caution">
    <text evidence="8">The sequence shown here is derived from an EMBL/GenBank/DDBJ whole genome shotgun (WGS) entry which is preliminary data.</text>
</comment>
<dbReference type="GO" id="GO:0009234">
    <property type="term" value="P:menaquinone biosynthetic process"/>
    <property type="evidence" value="ECO:0007669"/>
    <property type="project" value="UniProtKB-UniRule"/>
</dbReference>
<keyword evidence="6" id="KW-0474">Menaquinone biosynthesis</keyword>
<protein>
    <recommendedName>
        <fullName evidence="6">2-succinyl-5-enolpyruvyl-6-hydroxy-3-cyclohexene-1-carboxylate synthase</fullName>
        <shortName evidence="6">SEPHCHC synthase</shortName>
        <ecNumber evidence="6">2.2.1.9</ecNumber>
    </recommendedName>
    <alternativeName>
        <fullName evidence="6">Menaquinone biosynthesis protein MenD</fullName>
    </alternativeName>
</protein>
<name>A0A9D2H859_9MICO</name>
<dbReference type="PANTHER" id="PTHR42916">
    <property type="entry name" value="2-SUCCINYL-5-ENOLPYRUVYL-6-HYDROXY-3-CYCLOHEXENE-1-CARBOXYLATE SYNTHASE"/>
    <property type="match status" value="1"/>
</dbReference>
<evidence type="ECO:0000256" key="3">
    <source>
        <dbReference type="ARBA" id="ARBA00022842"/>
    </source>
</evidence>
<keyword evidence="2 6" id="KW-0479">Metal-binding</keyword>
<dbReference type="GO" id="GO:0030976">
    <property type="term" value="F:thiamine pyrophosphate binding"/>
    <property type="evidence" value="ECO:0007669"/>
    <property type="project" value="UniProtKB-UniRule"/>
</dbReference>
<sequence length="559" mass="58394">MREAESPASEAACVLLDDLVTLGVRHLVVSPGSRSQALALAAAELERQGRLSLHVRLDERAAGFTALGIGRETRVPAVVICTSGTAVANLLPAVLEAHHAGVPMILLTADRPPELRGVGANQATAQPGMFGGAVRLAVDAPVPEGSGRQFDGLAARAFVAAAAERVQGVAHLNLPFREPLAGAMPDWFSAGEARDPQGIVADARALIPAEPAALVLERGPRTVVVAGADAGADAVILAEQGGWPLIAEVVSGARYGRDIVHGYRDALEDPSLGGRIERVVVVGHPTLRRETARLLSRRDIDIVALESTNEPLDLSGSTIAAAAVSVAPGETDRVWRSAWAAHSEAHIVDLTPPAPDTDGLASTDPRTRLAAVRAELAAVRTELDRARLVEGVWRATWPHDRLMFGSSRLVRVADDVLPGKRVPVHANRGLAGIDGTIATAIGIALSSTDAGVTRVLLGDLAFLHDAGALLMPDGEPRPRIQVIVGNDGGGTIFDGIEVAQVASPAAMTRVQLTPHTADIEALAAGYGWEYVRATTRSELDTALLAPISGPQIVEVPLDR</sequence>
<reference evidence="8" key="1">
    <citation type="journal article" date="2021" name="PeerJ">
        <title>Extensive microbial diversity within the chicken gut microbiome revealed by metagenomics and culture.</title>
        <authorList>
            <person name="Gilroy R."/>
            <person name="Ravi A."/>
            <person name="Getino M."/>
            <person name="Pursley I."/>
            <person name="Horton D.L."/>
            <person name="Alikhan N.F."/>
            <person name="Baker D."/>
            <person name="Gharbi K."/>
            <person name="Hall N."/>
            <person name="Watson M."/>
            <person name="Adriaenssens E.M."/>
            <person name="Foster-Nyarko E."/>
            <person name="Jarju S."/>
            <person name="Secka A."/>
            <person name="Antonio M."/>
            <person name="Oren A."/>
            <person name="Chaudhuri R.R."/>
            <person name="La Ragione R."/>
            <person name="Hildebrand F."/>
            <person name="Pallen M.J."/>
        </authorList>
    </citation>
    <scope>NUCLEOTIDE SEQUENCE</scope>
    <source>
        <strain evidence="8">ChiHjej8B7-3636</strain>
    </source>
</reference>
<organism evidence="8 9">
    <name type="scientific">Candidatus Microbacterium stercoravium</name>
    <dbReference type="NCBI Taxonomy" id="2838697"/>
    <lineage>
        <taxon>Bacteria</taxon>
        <taxon>Bacillati</taxon>
        <taxon>Actinomycetota</taxon>
        <taxon>Actinomycetes</taxon>
        <taxon>Micrococcales</taxon>
        <taxon>Microbacteriaceae</taxon>
        <taxon>Microbacterium</taxon>
    </lineage>
</organism>
<keyword evidence="1 6" id="KW-0808">Transferase</keyword>
<evidence type="ECO:0000313" key="8">
    <source>
        <dbReference type="EMBL" id="HJA05305.1"/>
    </source>
</evidence>
<dbReference type="SUPFAM" id="SSF52518">
    <property type="entry name" value="Thiamin diphosphate-binding fold (THDP-binding)"/>
    <property type="match status" value="2"/>
</dbReference>
<comment type="function">
    <text evidence="6">Catalyzes the thiamine diphosphate-dependent decarboxylation of 2-oxoglutarate and the subsequent addition of the resulting succinic semialdehyde-thiamine pyrophosphate anion to isochorismate to yield 2-succinyl-5-enolpyruvyl-6-hydroxy-3-cyclohexene-1-carboxylate (SEPHCHC).</text>
</comment>
<dbReference type="GO" id="GO:0070204">
    <property type="term" value="F:2-succinyl-5-enolpyruvyl-6-hydroxy-3-cyclohexene-1-carboxylic-acid synthase activity"/>
    <property type="evidence" value="ECO:0007669"/>
    <property type="project" value="UniProtKB-UniRule"/>
</dbReference>
<evidence type="ECO:0000256" key="5">
    <source>
        <dbReference type="ARBA" id="ARBA00023211"/>
    </source>
</evidence>
<dbReference type="CDD" id="cd07037">
    <property type="entry name" value="TPP_PYR_MenD"/>
    <property type="match status" value="1"/>
</dbReference>
<dbReference type="GO" id="GO:0000287">
    <property type="term" value="F:magnesium ion binding"/>
    <property type="evidence" value="ECO:0007669"/>
    <property type="project" value="UniProtKB-UniRule"/>
</dbReference>
<keyword evidence="4 6" id="KW-0786">Thiamine pyrophosphate</keyword>
<evidence type="ECO:0000259" key="7">
    <source>
        <dbReference type="Pfam" id="PF02776"/>
    </source>
</evidence>
<comment type="similarity">
    <text evidence="6">Belongs to the TPP enzyme family. MenD subfamily.</text>
</comment>
<evidence type="ECO:0000256" key="4">
    <source>
        <dbReference type="ARBA" id="ARBA00023052"/>
    </source>
</evidence>
<evidence type="ECO:0000256" key="1">
    <source>
        <dbReference type="ARBA" id="ARBA00022679"/>
    </source>
</evidence>
<proteinExistence type="inferred from homology"/>
<gene>
    <name evidence="6 8" type="primary">menD</name>
    <name evidence="8" type="ORF">H9800_10655</name>
</gene>
<dbReference type="Gene3D" id="3.40.50.970">
    <property type="match status" value="2"/>
</dbReference>
<dbReference type="Proteomes" id="UP000824220">
    <property type="component" value="Unassembled WGS sequence"/>
</dbReference>
<dbReference type="AlphaFoldDB" id="A0A9D2H859"/>
<accession>A0A9D2H859</accession>